<evidence type="ECO:0000313" key="2">
    <source>
        <dbReference type="EMBL" id="MDO5976912.1"/>
    </source>
</evidence>
<gene>
    <name evidence="2" type="ORF">Q4Q40_22145</name>
</gene>
<dbReference type="EMBL" id="JAUOEL010000009">
    <property type="protein sequence ID" value="MDO5976912.1"/>
    <property type="molecule type" value="Genomic_DNA"/>
</dbReference>
<evidence type="ECO:0000256" key="1">
    <source>
        <dbReference type="SAM" id="MobiDB-lite"/>
    </source>
</evidence>
<dbReference type="Proteomes" id="UP001176806">
    <property type="component" value="Unassembled WGS sequence"/>
</dbReference>
<evidence type="ECO:0000313" key="3">
    <source>
        <dbReference type="Proteomes" id="UP001176806"/>
    </source>
</evidence>
<proteinExistence type="predicted"/>
<organism evidence="2 3">
    <name type="scientific">Flavivirga jejuensis</name>
    <dbReference type="NCBI Taxonomy" id="870487"/>
    <lineage>
        <taxon>Bacteria</taxon>
        <taxon>Pseudomonadati</taxon>
        <taxon>Bacteroidota</taxon>
        <taxon>Flavobacteriia</taxon>
        <taxon>Flavobacteriales</taxon>
        <taxon>Flavobacteriaceae</taxon>
        <taxon>Flavivirga</taxon>
    </lineage>
</organism>
<name>A0ABT8WUQ9_9FLAO</name>
<comment type="caution">
    <text evidence="2">The sequence shown here is derived from an EMBL/GenBank/DDBJ whole genome shotgun (WGS) entry which is preliminary data.</text>
</comment>
<protein>
    <submittedName>
        <fullName evidence="2">Uncharacterized protein</fullName>
    </submittedName>
</protein>
<reference evidence="2" key="1">
    <citation type="submission" date="2023-07" db="EMBL/GenBank/DDBJ databases">
        <title>Two novel species in the genus Flavivirga.</title>
        <authorList>
            <person name="Kwon K."/>
        </authorList>
    </citation>
    <scope>NUCLEOTIDE SEQUENCE</scope>
    <source>
        <strain evidence="2">KACC 14158</strain>
    </source>
</reference>
<feature type="region of interest" description="Disordered" evidence="1">
    <location>
        <begin position="217"/>
        <end position="239"/>
    </location>
</feature>
<dbReference type="RefSeq" id="WP_303304242.1">
    <property type="nucleotide sequence ID" value="NZ_BAABDA010000011.1"/>
</dbReference>
<accession>A0ABT8WUQ9</accession>
<keyword evidence="3" id="KW-1185">Reference proteome</keyword>
<sequence length="239" mass="27395">MERILKIIESLDFENRNNESFTFEQIANAFKQGRVELPLLRKIGGGGNCASIALIKAAIGSFGFSGIFRSINVDTQKNRFLINLIDEEEKIYKLSFINFKLAKSKSAFELNNEDDTSKNILEFSNFCYAVMAEIKRRTYRRRRRYKRAITDLNKGESTRYIYELLGLEKEKIEDVSIENLGSLNHLVVWNPPHAVYSSEGFYDEFFSGHNDIEPLGKLKDIHGGGTTKDDPKGAYKLKE</sequence>